<dbReference type="OrthoDB" id="5651512at2"/>
<keyword evidence="2" id="KW-1185">Reference proteome</keyword>
<gene>
    <name evidence="1" type="ORF">NCTC11370_01141</name>
</gene>
<dbReference type="AlphaFoldDB" id="A0A377G9B4"/>
<dbReference type="EMBL" id="UGGT01000001">
    <property type="protein sequence ID" value="STO21080.1"/>
    <property type="molecule type" value="Genomic_DNA"/>
</dbReference>
<accession>A0A377G9B4</accession>
<dbReference type="RefSeq" id="WP_010653360.1">
    <property type="nucleotide sequence ID" value="NZ_JAPHPR010000001.1"/>
</dbReference>
<evidence type="ECO:0000313" key="1">
    <source>
        <dbReference type="EMBL" id="STO21080.1"/>
    </source>
</evidence>
<reference evidence="1 2" key="1">
    <citation type="submission" date="2018-06" db="EMBL/GenBank/DDBJ databases">
        <authorList>
            <consortium name="Pathogen Informatics"/>
            <person name="Doyle S."/>
        </authorList>
    </citation>
    <scope>NUCLEOTIDE SEQUENCE [LARGE SCALE GENOMIC DNA]</scope>
    <source>
        <strain evidence="1 2">NCTC11370</strain>
    </source>
</reference>
<organism evidence="1 2">
    <name type="scientific">Fluoribacter dumoffii</name>
    <dbReference type="NCBI Taxonomy" id="463"/>
    <lineage>
        <taxon>Bacteria</taxon>
        <taxon>Pseudomonadati</taxon>
        <taxon>Pseudomonadota</taxon>
        <taxon>Gammaproteobacteria</taxon>
        <taxon>Legionellales</taxon>
        <taxon>Legionellaceae</taxon>
        <taxon>Fluoribacter</taxon>
    </lineage>
</organism>
<name>A0A377G9B4_9GAMM</name>
<evidence type="ECO:0000313" key="2">
    <source>
        <dbReference type="Proteomes" id="UP000254554"/>
    </source>
</evidence>
<protein>
    <submittedName>
        <fullName evidence="1">Uncharacterized protein</fullName>
    </submittedName>
</protein>
<dbReference type="Proteomes" id="UP000254554">
    <property type="component" value="Unassembled WGS sequence"/>
</dbReference>
<sequence>MQSKNELLSPVTNILSTSLYAARVVVNISNVSKHLFFPTQEESRLNVTTRFQQEEKKRMQQVAEDLYVVLK</sequence>
<proteinExistence type="predicted"/>